<comment type="caution">
    <text evidence="2">The sequence shown here is derived from an EMBL/GenBank/DDBJ whole genome shotgun (WGS) entry which is preliminary data.</text>
</comment>
<name>A0A1G2KSN7_9BACT</name>
<feature type="transmembrane region" description="Helical" evidence="1">
    <location>
        <begin position="47"/>
        <end position="64"/>
    </location>
</feature>
<evidence type="ECO:0000313" key="3">
    <source>
        <dbReference type="Proteomes" id="UP000178510"/>
    </source>
</evidence>
<gene>
    <name evidence="2" type="ORF">A3J58_00440</name>
</gene>
<protein>
    <recommendedName>
        <fullName evidence="4">DUF4383 domain-containing protein</fullName>
    </recommendedName>
</protein>
<keyword evidence="1" id="KW-0812">Transmembrane</keyword>
<proteinExistence type="predicted"/>
<reference evidence="2 3" key="1">
    <citation type="journal article" date="2016" name="Nat. Commun.">
        <title>Thousands of microbial genomes shed light on interconnected biogeochemical processes in an aquifer system.</title>
        <authorList>
            <person name="Anantharaman K."/>
            <person name="Brown C.T."/>
            <person name="Hug L.A."/>
            <person name="Sharon I."/>
            <person name="Castelle C.J."/>
            <person name="Probst A.J."/>
            <person name="Thomas B.C."/>
            <person name="Singh A."/>
            <person name="Wilkins M.J."/>
            <person name="Karaoz U."/>
            <person name="Brodie E.L."/>
            <person name="Williams K.H."/>
            <person name="Hubbard S.S."/>
            <person name="Banfield J.F."/>
        </authorList>
    </citation>
    <scope>NUCLEOTIDE SEQUENCE [LARGE SCALE GENOMIC DNA]</scope>
</reference>
<sequence>MNPKNFLIIGGIVLIVVGVAGFAGIIGPTPEASIFGSFWWFDTAENWAHLVLGIAALLIAFALAPLRTPITLIVGLLGLAVGVWGFMAPNLLGANLENPADNILHLAVGLWALVSWYGRKPSGSNVPGMPM</sequence>
<dbReference type="AlphaFoldDB" id="A0A1G2KSN7"/>
<evidence type="ECO:0008006" key="4">
    <source>
        <dbReference type="Google" id="ProtNLM"/>
    </source>
</evidence>
<dbReference type="EMBL" id="MHQM01000047">
    <property type="protein sequence ID" value="OHA02436.1"/>
    <property type="molecule type" value="Genomic_DNA"/>
</dbReference>
<accession>A0A1G2KSN7</accession>
<feature type="transmembrane region" description="Helical" evidence="1">
    <location>
        <begin position="7"/>
        <end position="27"/>
    </location>
</feature>
<organism evidence="2 3">
    <name type="scientific">Candidatus Sungbacteria bacterium RIFCSPHIGHO2_02_FULL_52_23</name>
    <dbReference type="NCBI Taxonomy" id="1802274"/>
    <lineage>
        <taxon>Bacteria</taxon>
        <taxon>Candidatus Sungiibacteriota</taxon>
    </lineage>
</organism>
<evidence type="ECO:0000256" key="1">
    <source>
        <dbReference type="SAM" id="Phobius"/>
    </source>
</evidence>
<keyword evidence="1" id="KW-0472">Membrane</keyword>
<evidence type="ECO:0000313" key="2">
    <source>
        <dbReference type="EMBL" id="OHA02436.1"/>
    </source>
</evidence>
<dbReference type="Proteomes" id="UP000178510">
    <property type="component" value="Unassembled WGS sequence"/>
</dbReference>
<feature type="transmembrane region" description="Helical" evidence="1">
    <location>
        <begin position="71"/>
        <end position="91"/>
    </location>
</feature>
<keyword evidence="1" id="KW-1133">Transmembrane helix</keyword>